<reference evidence="2 3" key="1">
    <citation type="submission" date="2020-12" db="EMBL/GenBank/DDBJ databases">
        <title>HMF7856_wgs.fasta genome submission.</title>
        <authorList>
            <person name="Kang H."/>
            <person name="Kim H."/>
            <person name="Joh K."/>
        </authorList>
    </citation>
    <scope>NUCLEOTIDE SEQUENCE [LARGE SCALE GENOMIC DNA]</scope>
    <source>
        <strain evidence="2 3">HMF7856</strain>
    </source>
</reference>
<sequence length="110" mass="12534">MNNSGCVNKVILAGKITEDPYWLDGGKNKWLCFKLLTTEKRSSAKGETVQEELHQIKVHENCPSLSKIQLQVNDIIYLQGKIQTTAFVDGDNHKRYKTDVIANSIDQWEI</sequence>
<dbReference type="PROSITE" id="PS50935">
    <property type="entry name" value="SSB"/>
    <property type="match status" value="1"/>
</dbReference>
<dbReference type="EMBL" id="CP066775">
    <property type="protein sequence ID" value="QQL49421.1"/>
    <property type="molecule type" value="Genomic_DNA"/>
</dbReference>
<dbReference type="InterPro" id="IPR000424">
    <property type="entry name" value="Primosome_PriB/ssb"/>
</dbReference>
<dbReference type="InterPro" id="IPR012340">
    <property type="entry name" value="NA-bd_OB-fold"/>
</dbReference>
<dbReference type="Pfam" id="PF00436">
    <property type="entry name" value="SSB"/>
    <property type="match status" value="1"/>
</dbReference>
<dbReference type="Proteomes" id="UP000429232">
    <property type="component" value="Chromosome"/>
</dbReference>
<evidence type="ECO:0000313" key="3">
    <source>
        <dbReference type="Proteomes" id="UP000429232"/>
    </source>
</evidence>
<accession>A0A6I4HXM8</accession>
<name>A0A6I4HXM8_9SPHI</name>
<dbReference type="KEGG" id="mgik:GO620_014790"/>
<dbReference type="RefSeq" id="WP_157524536.1">
    <property type="nucleotide sequence ID" value="NZ_CP066775.1"/>
</dbReference>
<dbReference type="Gene3D" id="2.40.50.140">
    <property type="entry name" value="Nucleic acid-binding proteins"/>
    <property type="match status" value="1"/>
</dbReference>
<dbReference type="GO" id="GO:0003697">
    <property type="term" value="F:single-stranded DNA binding"/>
    <property type="evidence" value="ECO:0007669"/>
    <property type="project" value="InterPro"/>
</dbReference>
<evidence type="ECO:0000256" key="1">
    <source>
        <dbReference type="ARBA" id="ARBA00023125"/>
    </source>
</evidence>
<protein>
    <submittedName>
        <fullName evidence="2">Single-stranded DNA-binding protein</fullName>
    </submittedName>
</protein>
<keyword evidence="1 2" id="KW-0238">DNA-binding</keyword>
<keyword evidence="3" id="KW-1185">Reference proteome</keyword>
<gene>
    <name evidence="2" type="ORF">GO620_014790</name>
</gene>
<evidence type="ECO:0000313" key="2">
    <source>
        <dbReference type="EMBL" id="QQL49421.1"/>
    </source>
</evidence>
<organism evidence="2 3">
    <name type="scientific">Mucilaginibacter ginkgonis</name>
    <dbReference type="NCBI Taxonomy" id="2682091"/>
    <lineage>
        <taxon>Bacteria</taxon>
        <taxon>Pseudomonadati</taxon>
        <taxon>Bacteroidota</taxon>
        <taxon>Sphingobacteriia</taxon>
        <taxon>Sphingobacteriales</taxon>
        <taxon>Sphingobacteriaceae</taxon>
        <taxon>Mucilaginibacter</taxon>
    </lineage>
</organism>
<dbReference type="SUPFAM" id="SSF50249">
    <property type="entry name" value="Nucleic acid-binding proteins"/>
    <property type="match status" value="1"/>
</dbReference>
<proteinExistence type="predicted"/>
<dbReference type="AlphaFoldDB" id="A0A6I4HXM8"/>